<gene>
    <name evidence="7" type="primary">mltG</name>
    <name evidence="8" type="ORF">PP2015_1969</name>
</gene>
<dbReference type="STRING" id="161398.PP2015_1969"/>
<dbReference type="InterPro" id="IPR003770">
    <property type="entry name" value="MLTG-like"/>
</dbReference>
<organism evidence="8 9">
    <name type="scientific">Pseudoalteromonas phenolica</name>
    <dbReference type="NCBI Taxonomy" id="161398"/>
    <lineage>
        <taxon>Bacteria</taxon>
        <taxon>Pseudomonadati</taxon>
        <taxon>Pseudomonadota</taxon>
        <taxon>Gammaproteobacteria</taxon>
        <taxon>Alteromonadales</taxon>
        <taxon>Pseudoalteromonadaceae</taxon>
        <taxon>Pseudoalteromonas</taxon>
    </lineage>
</organism>
<dbReference type="PANTHER" id="PTHR30518">
    <property type="entry name" value="ENDOLYTIC MUREIN TRANSGLYCOSYLASE"/>
    <property type="match status" value="1"/>
</dbReference>
<evidence type="ECO:0000256" key="5">
    <source>
        <dbReference type="ARBA" id="ARBA00023239"/>
    </source>
</evidence>
<comment type="function">
    <text evidence="7">Functions as a peptidoglycan terminase that cleaves nascent peptidoglycan strands endolytically to terminate their elongation.</text>
</comment>
<evidence type="ECO:0000256" key="2">
    <source>
        <dbReference type="ARBA" id="ARBA00022692"/>
    </source>
</evidence>
<dbReference type="Gene3D" id="3.30.160.60">
    <property type="entry name" value="Classic Zinc Finger"/>
    <property type="match status" value="1"/>
</dbReference>
<keyword evidence="4 7" id="KW-0472">Membrane</keyword>
<keyword evidence="7" id="KW-0997">Cell inner membrane</keyword>
<dbReference type="GO" id="GO:0071555">
    <property type="term" value="P:cell wall organization"/>
    <property type="evidence" value="ECO:0007669"/>
    <property type="project" value="UniProtKB-KW"/>
</dbReference>
<dbReference type="OrthoDB" id="9814591at2"/>
<accession>A0A0S2K319</accession>
<keyword evidence="1 7" id="KW-1003">Cell membrane</keyword>
<evidence type="ECO:0000256" key="6">
    <source>
        <dbReference type="ARBA" id="ARBA00023316"/>
    </source>
</evidence>
<comment type="catalytic activity">
    <reaction evidence="7">
        <text>a peptidoglycan chain = a peptidoglycan chain with N-acetyl-1,6-anhydromuramyl-[peptide] at the reducing end + a peptidoglycan chain with N-acetylglucosamine at the non-reducing end.</text>
        <dbReference type="EC" id="4.2.2.29"/>
    </reaction>
</comment>
<dbReference type="FunFam" id="3.30.160.60:FF:000242">
    <property type="entry name" value="Endolytic murein transglycosylase"/>
    <property type="match status" value="1"/>
</dbReference>
<dbReference type="PATRIC" id="fig|161398.10.peg.1998"/>
<name>A0A0S2K319_9GAMM</name>
<evidence type="ECO:0000256" key="7">
    <source>
        <dbReference type="HAMAP-Rule" id="MF_02065"/>
    </source>
</evidence>
<dbReference type="EC" id="4.2.2.29" evidence="7"/>
<proteinExistence type="inferred from homology"/>
<dbReference type="GO" id="GO:0009252">
    <property type="term" value="P:peptidoglycan biosynthetic process"/>
    <property type="evidence" value="ECO:0007669"/>
    <property type="project" value="UniProtKB-UniRule"/>
</dbReference>
<keyword evidence="6 7" id="KW-0961">Cell wall biogenesis/degradation</keyword>
<feature type="site" description="Important for catalytic activity" evidence="7">
    <location>
        <position position="209"/>
    </location>
</feature>
<evidence type="ECO:0000256" key="3">
    <source>
        <dbReference type="ARBA" id="ARBA00022989"/>
    </source>
</evidence>
<evidence type="ECO:0000313" key="8">
    <source>
        <dbReference type="EMBL" id="ALO42468.1"/>
    </source>
</evidence>
<dbReference type="EMBL" id="CP013187">
    <property type="protein sequence ID" value="ALO42468.1"/>
    <property type="molecule type" value="Genomic_DNA"/>
</dbReference>
<dbReference type="Proteomes" id="UP000061457">
    <property type="component" value="Chromosome I"/>
</dbReference>
<dbReference type="NCBIfam" id="TIGR00247">
    <property type="entry name" value="endolytic transglycosylase MltG"/>
    <property type="match status" value="1"/>
</dbReference>
<keyword evidence="5 7" id="KW-0456">Lyase</keyword>
<evidence type="ECO:0000256" key="1">
    <source>
        <dbReference type="ARBA" id="ARBA00022475"/>
    </source>
</evidence>
<dbReference type="PANTHER" id="PTHR30518:SF2">
    <property type="entry name" value="ENDOLYTIC MUREIN TRANSGLYCOSYLASE"/>
    <property type="match status" value="1"/>
</dbReference>
<keyword evidence="2 7" id="KW-0812">Transmembrane</keyword>
<evidence type="ECO:0000256" key="4">
    <source>
        <dbReference type="ARBA" id="ARBA00023136"/>
    </source>
</evidence>
<dbReference type="KEGG" id="pphe:PP2015_1969"/>
<dbReference type="CDD" id="cd08010">
    <property type="entry name" value="MltG_like"/>
    <property type="match status" value="1"/>
</dbReference>
<dbReference type="GO" id="GO:0008932">
    <property type="term" value="F:lytic endotransglycosylase activity"/>
    <property type="evidence" value="ECO:0007669"/>
    <property type="project" value="UniProtKB-UniRule"/>
</dbReference>
<evidence type="ECO:0000313" key="9">
    <source>
        <dbReference type="Proteomes" id="UP000061457"/>
    </source>
</evidence>
<dbReference type="Pfam" id="PF02618">
    <property type="entry name" value="YceG"/>
    <property type="match status" value="1"/>
</dbReference>
<dbReference type="RefSeq" id="WP_058030127.1">
    <property type="nucleotide sequence ID" value="NZ_CP013187.1"/>
</dbReference>
<dbReference type="AlphaFoldDB" id="A0A0S2K319"/>
<dbReference type="HAMAP" id="MF_02065">
    <property type="entry name" value="MltG"/>
    <property type="match status" value="1"/>
</dbReference>
<sequence length="329" mass="37659">MLKKITAVFVLMMLFAAIFIQQQITHFKQLQLTNIPELFEVKRGTGVHRLCNDWLTKGNIESCFALQVYAKLYPANTSLKPGLYELQNLTVLETIDKIHQGQQKQFSFTVIEGDTLKMVLNKLKSADFIDYDIDEAKLSEQLEVTKNAEGWLLPETYFYHANDSALSIITRAHDAMKTELAQVWENRMANLPLQNAYEALILASIIEKETGYAGERKKIASVFINRLNKNMRLQTDPTVIYGLGERFDGDIKRKDLKEYTPYNTYRINGLPPTPIAMPSKEAIIAATQPDTTDYYYFVAKGNGQHQFSKSLKDHNKAVRQYILKRSNDS</sequence>
<comment type="similarity">
    <text evidence="7">Belongs to the transglycosylase MltG family.</text>
</comment>
<dbReference type="GO" id="GO:0005886">
    <property type="term" value="C:plasma membrane"/>
    <property type="evidence" value="ECO:0007669"/>
    <property type="project" value="UniProtKB-UniRule"/>
</dbReference>
<reference evidence="8 9" key="1">
    <citation type="submission" date="2015-11" db="EMBL/GenBank/DDBJ databases">
        <authorList>
            <person name="Zhang Y."/>
            <person name="Guo Z."/>
        </authorList>
    </citation>
    <scope>NUCLEOTIDE SEQUENCE [LARGE SCALE GENOMIC DNA]</scope>
    <source>
        <strain evidence="8 9">KCTC 12086</strain>
    </source>
</reference>
<keyword evidence="3 7" id="KW-1133">Transmembrane helix</keyword>
<protein>
    <recommendedName>
        <fullName evidence="7">Endolytic murein transglycosylase</fullName>
        <ecNumber evidence="7">4.2.2.29</ecNumber>
    </recommendedName>
    <alternativeName>
        <fullName evidence="7">Peptidoglycan lytic transglycosylase</fullName>
    </alternativeName>
    <alternativeName>
        <fullName evidence="7">Peptidoglycan polymerization terminase</fullName>
    </alternativeName>
</protein>
<keyword evidence="9" id="KW-1185">Reference proteome</keyword>